<dbReference type="Proteomes" id="UP000640583">
    <property type="component" value="Unassembled WGS sequence"/>
</dbReference>
<gene>
    <name evidence="2" type="ORF">H1D41_15145</name>
</gene>
<dbReference type="AlphaFoldDB" id="A0A8J7IKT5"/>
<comment type="caution">
    <text evidence="2">The sequence shown here is derived from an EMBL/GenBank/DDBJ whole genome shotgun (WGS) entry which is preliminary data.</text>
</comment>
<name>A0A8J7IKT5_9RHOB</name>
<organism evidence="2 3">
    <name type="scientific">Halocynthiibacter styelae</name>
    <dbReference type="NCBI Taxonomy" id="2761955"/>
    <lineage>
        <taxon>Bacteria</taxon>
        <taxon>Pseudomonadati</taxon>
        <taxon>Pseudomonadota</taxon>
        <taxon>Alphaproteobacteria</taxon>
        <taxon>Rhodobacterales</taxon>
        <taxon>Paracoccaceae</taxon>
        <taxon>Halocynthiibacter</taxon>
    </lineage>
</organism>
<proteinExistence type="predicted"/>
<dbReference type="InterPro" id="IPR011051">
    <property type="entry name" value="RmlC_Cupin_sf"/>
</dbReference>
<dbReference type="CDD" id="cd20292">
    <property type="entry name" value="cupin_QdtA-like"/>
    <property type="match status" value="1"/>
</dbReference>
<dbReference type="RefSeq" id="WP_228849703.1">
    <property type="nucleotide sequence ID" value="NZ_JADCKQ010000013.1"/>
</dbReference>
<accession>A0A8J7IKT5</accession>
<dbReference type="Gene3D" id="2.60.120.10">
    <property type="entry name" value="Jelly Rolls"/>
    <property type="match status" value="1"/>
</dbReference>
<dbReference type="SUPFAM" id="SSF51182">
    <property type="entry name" value="RmlC-like cupins"/>
    <property type="match status" value="1"/>
</dbReference>
<dbReference type="EMBL" id="JADCKQ010000013">
    <property type="protein sequence ID" value="MBI1494978.1"/>
    <property type="molecule type" value="Genomic_DNA"/>
</dbReference>
<evidence type="ECO:0000259" key="1">
    <source>
        <dbReference type="Pfam" id="PF05523"/>
    </source>
</evidence>
<protein>
    <submittedName>
        <fullName evidence="2">FdtA/QdtA family cupin domain-containing protein</fullName>
    </submittedName>
</protein>
<evidence type="ECO:0000313" key="3">
    <source>
        <dbReference type="Proteomes" id="UP000640583"/>
    </source>
</evidence>
<dbReference type="Pfam" id="PF05523">
    <property type="entry name" value="FdtA"/>
    <property type="match status" value="1"/>
</dbReference>
<reference evidence="2" key="1">
    <citation type="submission" date="2020-10" db="EMBL/GenBank/DDBJ databases">
        <title>Paenihalocynthiibacter styelae gen. nov., sp. nov., isolated from stalked sea squirt Styela clava.</title>
        <authorList>
            <person name="Kim Y.-O."/>
            <person name="Yoon J.-H."/>
        </authorList>
    </citation>
    <scope>NUCLEOTIDE SEQUENCE</scope>
    <source>
        <strain evidence="2">MYP1-1</strain>
    </source>
</reference>
<evidence type="ECO:0000313" key="2">
    <source>
        <dbReference type="EMBL" id="MBI1494978.1"/>
    </source>
</evidence>
<dbReference type="InterPro" id="IPR008894">
    <property type="entry name" value="QdtA_cupin_dom"/>
</dbReference>
<feature type="domain" description="Sugar 3,4-ketoisomerase QdtA cupin" evidence="1">
    <location>
        <begin position="7"/>
        <end position="130"/>
    </location>
</feature>
<keyword evidence="3" id="KW-1185">Reference proteome</keyword>
<dbReference type="InterPro" id="IPR014710">
    <property type="entry name" value="RmlC-like_jellyroll"/>
</dbReference>
<sequence>MRRSIEECRLIDLPKFSDPRGSLSFVQKGEHLPFDIQRVYYLYDAPDDVSRGLHAHKELEQLIIAISGSFTITINDGNAKKKIRLTRPDQGLYMCPRIWRELTEFSSDAVCLVLASHPYDPDDYIFDIEEL</sequence>